<dbReference type="EMBL" id="NSGO01000009">
    <property type="protein sequence ID" value="PAT05324.1"/>
    <property type="molecule type" value="Genomic_DNA"/>
</dbReference>
<evidence type="ECO:0008006" key="7">
    <source>
        <dbReference type="Google" id="ProtNLM"/>
    </source>
</evidence>
<dbReference type="EMBL" id="NSGP01000004">
    <property type="protein sequence ID" value="PAT10844.1"/>
    <property type="molecule type" value="Genomic_DNA"/>
</dbReference>
<keyword evidence="6" id="KW-1185">Reference proteome</keyword>
<dbReference type="Proteomes" id="UP000218281">
    <property type="component" value="Unassembled WGS sequence"/>
</dbReference>
<dbReference type="Pfam" id="PF11382">
    <property type="entry name" value="MctB"/>
    <property type="match status" value="1"/>
</dbReference>
<proteinExistence type="predicted"/>
<evidence type="ECO:0000256" key="1">
    <source>
        <dbReference type="SAM" id="MobiDB-lite"/>
    </source>
</evidence>
<feature type="region of interest" description="Disordered" evidence="1">
    <location>
        <begin position="40"/>
        <end position="61"/>
    </location>
</feature>
<gene>
    <name evidence="4" type="ORF">CKJ80_03685</name>
    <name evidence="3" type="ORF">CKJ81_09110</name>
</gene>
<name>A0AB36RN30_9CORY</name>
<evidence type="ECO:0000313" key="3">
    <source>
        <dbReference type="EMBL" id="PAT05324.1"/>
    </source>
</evidence>
<keyword evidence="2" id="KW-1133">Transmembrane helix</keyword>
<protein>
    <recommendedName>
        <fullName evidence="7">Copper transporter</fullName>
    </recommendedName>
</protein>
<dbReference type="AlphaFoldDB" id="A0AB36RN30"/>
<dbReference type="GO" id="GO:0016020">
    <property type="term" value="C:membrane"/>
    <property type="evidence" value="ECO:0007669"/>
    <property type="project" value="InterPro"/>
</dbReference>
<evidence type="ECO:0000313" key="6">
    <source>
        <dbReference type="Proteomes" id="UP000218281"/>
    </source>
</evidence>
<dbReference type="RefSeq" id="WP_095536105.1">
    <property type="nucleotide sequence ID" value="NZ_JAKRDG010000027.1"/>
</dbReference>
<evidence type="ECO:0000313" key="5">
    <source>
        <dbReference type="Proteomes" id="UP000218041"/>
    </source>
</evidence>
<accession>A0AB36RN30</accession>
<dbReference type="GO" id="GO:0055070">
    <property type="term" value="P:copper ion homeostasis"/>
    <property type="evidence" value="ECO:0007669"/>
    <property type="project" value="InterPro"/>
</dbReference>
<feature type="transmembrane region" description="Helical" evidence="2">
    <location>
        <begin position="12"/>
        <end position="31"/>
    </location>
</feature>
<reference evidence="5 6" key="1">
    <citation type="submission" date="2017-08" db="EMBL/GenBank/DDBJ databases">
        <title>Whole genome sequences of 6 clinical strains closest to Corynebacterium imitans.</title>
        <authorList>
            <person name="Bernier A.-M."/>
            <person name="Burdz T."/>
            <person name="Bernard K."/>
        </authorList>
    </citation>
    <scope>NUCLEOTIDE SEQUENCE [LARGE SCALE GENOMIC DNA]</scope>
    <source>
        <strain evidence="4 5">NML92-0415</strain>
        <strain evidence="3 6">NML93-0607</strain>
    </source>
</reference>
<organism evidence="4 5">
    <name type="scientific">Corynebacterium hadale</name>
    <dbReference type="NCBI Taxonomy" id="2026255"/>
    <lineage>
        <taxon>Bacteria</taxon>
        <taxon>Bacillati</taxon>
        <taxon>Actinomycetota</taxon>
        <taxon>Actinomycetes</taxon>
        <taxon>Mycobacteriales</taxon>
        <taxon>Corynebacteriaceae</taxon>
        <taxon>Corynebacterium</taxon>
    </lineage>
</organism>
<sequence>MSDGGRTSGLVVTGLGWGIALGVAAGALLIAPAMHNDGQPLGQDNSATSKEAQRAEAYADNSDTLLGEQSAAIVKDALKDKHVTVIRTEGASDEDVKAVRWLLGKAGAKDSGELELASKFTDQDSADALSSLIANTLPAGAQLSVEDRRPGVHAGESLSAALLVDAETGEPLAPAGDRQFVLDALKQAGFVHYSGDLVPADAIVIVTGAAGDDTDEEGGVGAGKGAPDEFGQQLLADFADALGKTEPTVLGVREIDAWHAPELQHATFVQAVETEAGRIRATLGAAGSATS</sequence>
<comment type="caution">
    <text evidence="4">The sequence shown here is derived from an EMBL/GenBank/DDBJ whole genome shotgun (WGS) entry which is preliminary data.</text>
</comment>
<evidence type="ECO:0000256" key="2">
    <source>
        <dbReference type="SAM" id="Phobius"/>
    </source>
</evidence>
<keyword evidence="2" id="KW-0812">Transmembrane</keyword>
<keyword evidence="2" id="KW-0472">Membrane</keyword>
<dbReference type="InterPro" id="IPR021522">
    <property type="entry name" value="MctB"/>
</dbReference>
<evidence type="ECO:0000313" key="4">
    <source>
        <dbReference type="EMBL" id="PAT10844.1"/>
    </source>
</evidence>
<dbReference type="Proteomes" id="UP000218041">
    <property type="component" value="Unassembled WGS sequence"/>
</dbReference>